<feature type="domain" description="Arrestin C-terminal-like" evidence="2">
    <location>
        <begin position="223"/>
        <end position="387"/>
    </location>
</feature>
<dbReference type="AlphaFoldDB" id="H2AS86"/>
<gene>
    <name evidence="3" type="primary">KAFR0C02430</name>
    <name evidence="3" type="ORF">KAFR_0C02430</name>
</gene>
<evidence type="ECO:0000313" key="3">
    <source>
        <dbReference type="EMBL" id="CCF57236.1"/>
    </source>
</evidence>
<evidence type="ECO:0000313" key="4">
    <source>
        <dbReference type="Proteomes" id="UP000005220"/>
    </source>
</evidence>
<accession>H2AS86</accession>
<evidence type="ECO:0000256" key="1">
    <source>
        <dbReference type="SAM" id="MobiDB-lite"/>
    </source>
</evidence>
<organism evidence="3 4">
    <name type="scientific">Kazachstania africana (strain ATCC 22294 / BCRC 22015 / CBS 2517 / CECT 1963 / NBRC 1671 / NRRL Y-8276)</name>
    <name type="common">Yeast</name>
    <name type="synonym">Kluyveromyces africanus</name>
    <dbReference type="NCBI Taxonomy" id="1071382"/>
    <lineage>
        <taxon>Eukaryota</taxon>
        <taxon>Fungi</taxon>
        <taxon>Dikarya</taxon>
        <taxon>Ascomycota</taxon>
        <taxon>Saccharomycotina</taxon>
        <taxon>Saccharomycetes</taxon>
        <taxon>Saccharomycetales</taxon>
        <taxon>Saccharomycetaceae</taxon>
        <taxon>Kazachstania</taxon>
    </lineage>
</organism>
<dbReference type="InterPro" id="IPR014752">
    <property type="entry name" value="Arrestin-like_C"/>
</dbReference>
<feature type="region of interest" description="Disordered" evidence="1">
    <location>
        <begin position="703"/>
        <end position="737"/>
    </location>
</feature>
<dbReference type="GO" id="GO:0002092">
    <property type="term" value="P:positive regulation of receptor internalization"/>
    <property type="evidence" value="ECO:0007669"/>
    <property type="project" value="EnsemblFungi"/>
</dbReference>
<dbReference type="Pfam" id="PF00339">
    <property type="entry name" value="Arrestin_N"/>
    <property type="match status" value="1"/>
</dbReference>
<dbReference type="SMART" id="SM01017">
    <property type="entry name" value="Arrestin_C"/>
    <property type="match status" value="1"/>
</dbReference>
<feature type="region of interest" description="Disordered" evidence="1">
    <location>
        <begin position="533"/>
        <end position="558"/>
    </location>
</feature>
<dbReference type="KEGG" id="kaf:KAFR_0C02430"/>
<dbReference type="GO" id="GO:0005886">
    <property type="term" value="C:plasma membrane"/>
    <property type="evidence" value="ECO:0007669"/>
    <property type="project" value="EnsemblFungi"/>
</dbReference>
<dbReference type="GO" id="GO:0030674">
    <property type="term" value="F:protein-macromolecule adaptor activity"/>
    <property type="evidence" value="ECO:0007669"/>
    <property type="project" value="TreeGrafter"/>
</dbReference>
<reference evidence="3 4" key="1">
    <citation type="journal article" date="2011" name="Proc. Natl. Acad. Sci. U.S.A.">
        <title>Evolutionary erosion of yeast sex chromosomes by mating-type switching accidents.</title>
        <authorList>
            <person name="Gordon J.L."/>
            <person name="Armisen D."/>
            <person name="Proux-Wera E."/>
            <person name="Oheigeartaigh S.S."/>
            <person name="Byrne K.P."/>
            <person name="Wolfe K.H."/>
        </authorList>
    </citation>
    <scope>NUCLEOTIDE SEQUENCE [LARGE SCALE GENOMIC DNA]</scope>
    <source>
        <strain evidence="4">ATCC 22294 / BCRC 22015 / CBS 2517 / CECT 1963 / NBRC 1671 / NRRL Y-8276</strain>
    </source>
</reference>
<dbReference type="InParanoid" id="H2AS86"/>
<dbReference type="FunCoup" id="H2AS86">
    <property type="interactions" value="98"/>
</dbReference>
<dbReference type="GO" id="GO:0009410">
    <property type="term" value="P:response to xenobiotic stimulus"/>
    <property type="evidence" value="ECO:0007669"/>
    <property type="project" value="EnsemblFungi"/>
</dbReference>
<name>H2AS86_KAZAF</name>
<dbReference type="Proteomes" id="UP000005220">
    <property type="component" value="Chromosome 3"/>
</dbReference>
<dbReference type="GO" id="GO:0071333">
    <property type="term" value="P:cellular response to glucose stimulus"/>
    <property type="evidence" value="ECO:0007669"/>
    <property type="project" value="EnsemblFungi"/>
</dbReference>
<dbReference type="InterPro" id="IPR011022">
    <property type="entry name" value="Arrestin_C-like"/>
</dbReference>
<dbReference type="GO" id="GO:0031625">
    <property type="term" value="F:ubiquitin protein ligase binding"/>
    <property type="evidence" value="ECO:0007669"/>
    <property type="project" value="EnsemblFungi"/>
</dbReference>
<dbReference type="GeneID" id="13885155"/>
<evidence type="ECO:0000259" key="2">
    <source>
        <dbReference type="SMART" id="SM01017"/>
    </source>
</evidence>
<dbReference type="EMBL" id="HE650823">
    <property type="protein sequence ID" value="CCF57236.1"/>
    <property type="molecule type" value="Genomic_DNA"/>
</dbReference>
<feature type="region of interest" description="Disordered" evidence="1">
    <location>
        <begin position="634"/>
        <end position="680"/>
    </location>
</feature>
<dbReference type="OrthoDB" id="2333384at2759"/>
<dbReference type="PANTHER" id="PTHR11188:SF17">
    <property type="entry name" value="FI21816P1"/>
    <property type="match status" value="1"/>
</dbReference>
<dbReference type="HOGENOM" id="CLU_018982_1_1_1"/>
<sequence>MFQTFKASRDPLLFDIRLQNSEHDVLLIKGGVDQASSVLLSGTIVLSVLEPIQIKTLSLRLMGRIRLNIPSSVQSTQNIKRNMKYEKIFYNHNWDNFNIEDYFENLYTNYDRKKSISSSSSTNVSGLAKRNRSNSSLLSLGGSSSYHTLVKGNYEFPFSAILPGSLTESVEGLPNASVTYKLEASISRPKNGDLIRRKHLRVVRTLSPDSVELSETVAVDNVWPDKVEYSISAPAKAIPIGSSTPIHIMIVPLIKGLRLGPIKISVVETSQYCGNIGGTNSQDRIVTKMKIKDPLKHVAKLKKSKNHRERDDFYSDDEEDFEFQDKWEVNTILNIPPSLSKCTQDCNILRNIKVRHKLKFVISLINSDGHISELRASLPVQFFISPFVAVFATSSEIVERVSNSFGMPSINITNDDTSISHKNLLPIYNTEEKGSSIQDNEEILFARSTSEINLNSRPLENNINATAIISDLMAPPNYEHHVYDKLWNNIPIIDTPQELVHSTQFEHSNRNDGSMDDDQFIHHLRQNLRQLDLDTEGTVSTSSSRRPSYTLSESNSHPNLGIDFTASPVATPGYDHISRRSSFLSQRQFSSSSLKKEWELSSLSRVPSYEKAMRADVIDDDLPPTYPVAEEQENAIGAGQNIERPQTVRHRSSSLLTIPASARSKSQTLNRSNNSSSSSLNTLFLSNTSGSLNNVNSNRTTNSFSLSMTPVGTPSISATHMQKSSSRTSSNNSQRQSSLVNLVEMLTKKKKNSLHVKL</sequence>
<keyword evidence="4" id="KW-1185">Reference proteome</keyword>
<proteinExistence type="predicted"/>
<feature type="compositionally biased region" description="Polar residues" evidence="1">
    <location>
        <begin position="703"/>
        <end position="723"/>
    </location>
</feature>
<dbReference type="RefSeq" id="XP_003956371.1">
    <property type="nucleotide sequence ID" value="XM_003956322.1"/>
</dbReference>
<feature type="compositionally biased region" description="Low complexity" evidence="1">
    <location>
        <begin position="724"/>
        <end position="737"/>
    </location>
</feature>
<dbReference type="InterPro" id="IPR011021">
    <property type="entry name" value="Arrestin-like_N"/>
</dbReference>
<dbReference type="GO" id="GO:0005829">
    <property type="term" value="C:cytosol"/>
    <property type="evidence" value="ECO:0007669"/>
    <property type="project" value="TreeGrafter"/>
</dbReference>
<protein>
    <recommendedName>
        <fullName evidence="2">Arrestin C-terminal-like domain-containing protein</fullName>
    </recommendedName>
</protein>
<dbReference type="Pfam" id="PF02752">
    <property type="entry name" value="Arrestin_C"/>
    <property type="match status" value="1"/>
</dbReference>
<dbReference type="eggNOG" id="KOG3780">
    <property type="taxonomic scope" value="Eukaryota"/>
</dbReference>
<dbReference type="Gene3D" id="2.60.40.640">
    <property type="match status" value="1"/>
</dbReference>
<dbReference type="PANTHER" id="PTHR11188">
    <property type="entry name" value="ARRESTIN DOMAIN CONTAINING PROTEIN"/>
    <property type="match status" value="1"/>
</dbReference>
<feature type="compositionally biased region" description="Polar residues" evidence="1">
    <location>
        <begin position="537"/>
        <end position="558"/>
    </location>
</feature>
<dbReference type="InterPro" id="IPR050357">
    <property type="entry name" value="Arrestin_domain-protein"/>
</dbReference>
<feature type="compositionally biased region" description="Low complexity" evidence="1">
    <location>
        <begin position="666"/>
        <end position="680"/>
    </location>
</feature>
<dbReference type="GO" id="GO:0070086">
    <property type="term" value="P:ubiquitin-dependent endocytosis"/>
    <property type="evidence" value="ECO:0007669"/>
    <property type="project" value="EnsemblFungi"/>
</dbReference>